<evidence type="ECO:0000256" key="7">
    <source>
        <dbReference type="ARBA" id="ARBA00047942"/>
    </source>
</evidence>
<dbReference type="Gene3D" id="1.20.1260.30">
    <property type="match status" value="1"/>
</dbReference>
<evidence type="ECO:0000313" key="11">
    <source>
        <dbReference type="Proteomes" id="UP000265882"/>
    </source>
</evidence>
<feature type="coiled-coil region" evidence="8">
    <location>
        <begin position="4"/>
        <end position="31"/>
    </location>
</feature>
<evidence type="ECO:0000256" key="3">
    <source>
        <dbReference type="ARBA" id="ARBA00022603"/>
    </source>
</evidence>
<evidence type="ECO:0000256" key="5">
    <source>
        <dbReference type="ARBA" id="ARBA00022691"/>
    </source>
</evidence>
<dbReference type="InterPro" id="IPR010982">
    <property type="entry name" value="Lambda_DNA-bd_dom_sf"/>
</dbReference>
<dbReference type="InterPro" id="IPR029063">
    <property type="entry name" value="SAM-dependent_MTases_sf"/>
</dbReference>
<evidence type="ECO:0000256" key="6">
    <source>
        <dbReference type="ARBA" id="ARBA00022747"/>
    </source>
</evidence>
<dbReference type="SUPFAM" id="SSF47413">
    <property type="entry name" value="lambda repressor-like DNA-binding domains"/>
    <property type="match status" value="1"/>
</dbReference>
<dbReference type="Proteomes" id="UP000265882">
    <property type="component" value="Unassembled WGS sequence"/>
</dbReference>
<dbReference type="GO" id="GO:0003677">
    <property type="term" value="F:DNA binding"/>
    <property type="evidence" value="ECO:0007669"/>
    <property type="project" value="InterPro"/>
</dbReference>
<dbReference type="Gene3D" id="1.10.260.40">
    <property type="entry name" value="lambda repressor-like DNA-binding domains"/>
    <property type="match status" value="1"/>
</dbReference>
<reference evidence="10 11" key="1">
    <citation type="journal article" date="2017" name="ISME J.">
        <title>Energy and carbon metabolisms in a deep terrestrial subsurface fluid microbial community.</title>
        <authorList>
            <person name="Momper L."/>
            <person name="Jungbluth S.P."/>
            <person name="Lee M.D."/>
            <person name="Amend J.P."/>
        </authorList>
    </citation>
    <scope>NUCLEOTIDE SEQUENCE [LARGE SCALE GENOMIC DNA]</scope>
    <source>
        <strain evidence="10">SURF_5</strain>
    </source>
</reference>
<evidence type="ECO:0000256" key="2">
    <source>
        <dbReference type="ARBA" id="ARBA00011900"/>
    </source>
</evidence>
<protein>
    <recommendedName>
        <fullName evidence="2">site-specific DNA-methyltransferase (adenine-specific)</fullName>
        <ecNumber evidence="2">2.1.1.72</ecNumber>
    </recommendedName>
</protein>
<dbReference type="GO" id="GO:0008170">
    <property type="term" value="F:N-methyltransferase activity"/>
    <property type="evidence" value="ECO:0007669"/>
    <property type="project" value="InterPro"/>
</dbReference>
<sequence>MEKAKAFSEMIRELRQRLNLSQEQLASLLNVSFATVNRWESGNVKPQRAQMEAIQKLMDENDLFGDEQKEESAVKALPRRRRGVAKSKVLGNKSMEQMLWDAACSIRGEKDAPKFKDYILPLLFIKRLSDVFDDEIQRLVERFGDEKTAHEILEADHSLVRFYLPPEARWPVVSRRVPFEWPKDKEPKSLGEQLTTTIRAIVKHNPSLAGVIDIVDYNETRNGEREISDAALSGVIQTFSDPRYRLGLHDVEPDFLGRCYEYLLRKFAEGQGQSAGEFFTPTEVGFLIAEIMRPRPGEECYDYACGSYGLLIKLQLVSRRLDPLSKVPLRLYGQEFTGSSYAIACMNKIIHDMEGEVVRGDSMRNPKFKDSDTRLKKFDVVVANPMWNQPFRPDVYEDDPFERFEEQGGVTTSKGDWAWLQHTLATMKETGRAAIVLDTGAVTRGSGSKHEDKERNIRRWFVERDLIDGVILLPDNLFYNTTAAGIIIVLRKNKPKERKGKITLINASQEFLKGSPKNYLPDEAVKKIADAFLKAKPQDGFVRAITNEEAEKNDYNLSPSRYLSTIDNERMRDIRAIIEDLNRLNADARDIDIEIKKIFDEIVQL</sequence>
<dbReference type="PANTHER" id="PTHR42933:SF3">
    <property type="entry name" value="TYPE I RESTRICTION ENZYME MJAVIII METHYLASE SUBUNIT"/>
    <property type="match status" value="1"/>
</dbReference>
<dbReference type="InterPro" id="IPR038333">
    <property type="entry name" value="T1MK-like_N_sf"/>
</dbReference>
<dbReference type="SUPFAM" id="SSF53335">
    <property type="entry name" value="S-adenosyl-L-methionine-dependent methyltransferases"/>
    <property type="match status" value="1"/>
</dbReference>
<gene>
    <name evidence="10" type="ORF">C4520_03970</name>
</gene>
<dbReference type="GO" id="GO:0032259">
    <property type="term" value="P:methylation"/>
    <property type="evidence" value="ECO:0007669"/>
    <property type="project" value="UniProtKB-KW"/>
</dbReference>
<dbReference type="GO" id="GO:0009007">
    <property type="term" value="F:site-specific DNA-methyltransferase (adenine-specific) activity"/>
    <property type="evidence" value="ECO:0007669"/>
    <property type="project" value="UniProtKB-EC"/>
</dbReference>
<comment type="catalytic activity">
    <reaction evidence="7">
        <text>a 2'-deoxyadenosine in DNA + S-adenosyl-L-methionine = an N(6)-methyl-2'-deoxyadenosine in DNA + S-adenosyl-L-homocysteine + H(+)</text>
        <dbReference type="Rhea" id="RHEA:15197"/>
        <dbReference type="Rhea" id="RHEA-COMP:12418"/>
        <dbReference type="Rhea" id="RHEA-COMP:12419"/>
        <dbReference type="ChEBI" id="CHEBI:15378"/>
        <dbReference type="ChEBI" id="CHEBI:57856"/>
        <dbReference type="ChEBI" id="CHEBI:59789"/>
        <dbReference type="ChEBI" id="CHEBI:90615"/>
        <dbReference type="ChEBI" id="CHEBI:90616"/>
        <dbReference type="EC" id="2.1.1.72"/>
    </reaction>
</comment>
<name>A0A3A4NZU5_ABYX5</name>
<dbReference type="InterPro" id="IPR022749">
    <property type="entry name" value="D12N6_MeTrfase_N"/>
</dbReference>
<dbReference type="EMBL" id="QZKU01000034">
    <property type="protein sequence ID" value="RJP24482.1"/>
    <property type="molecule type" value="Genomic_DNA"/>
</dbReference>
<evidence type="ECO:0000256" key="8">
    <source>
        <dbReference type="SAM" id="Coils"/>
    </source>
</evidence>
<dbReference type="GO" id="GO:0009307">
    <property type="term" value="P:DNA restriction-modification system"/>
    <property type="evidence" value="ECO:0007669"/>
    <property type="project" value="UniProtKB-KW"/>
</dbReference>
<keyword evidence="8" id="KW-0175">Coiled coil</keyword>
<comment type="caution">
    <text evidence="10">The sequence shown here is derived from an EMBL/GenBank/DDBJ whole genome shotgun (WGS) entry which is preliminary data.</text>
</comment>
<dbReference type="InterPro" id="IPR001387">
    <property type="entry name" value="Cro/C1-type_HTH"/>
</dbReference>
<organism evidence="10 11">
    <name type="scientific">Abyssobacteria bacterium (strain SURF_5)</name>
    <dbReference type="NCBI Taxonomy" id="2093360"/>
    <lineage>
        <taxon>Bacteria</taxon>
        <taxon>Pseudomonadati</taxon>
        <taxon>Candidatus Hydrogenedentota</taxon>
        <taxon>Candidatus Abyssobacteria</taxon>
    </lineage>
</organism>
<keyword evidence="4" id="KW-0808">Transferase</keyword>
<keyword evidence="5" id="KW-0949">S-adenosyl-L-methionine</keyword>
<evidence type="ECO:0000259" key="9">
    <source>
        <dbReference type="PROSITE" id="PS50943"/>
    </source>
</evidence>
<dbReference type="SMART" id="SM00530">
    <property type="entry name" value="HTH_XRE"/>
    <property type="match status" value="1"/>
</dbReference>
<dbReference type="PRINTS" id="PR00507">
    <property type="entry name" value="N12N6MTFRASE"/>
</dbReference>
<keyword evidence="6" id="KW-0680">Restriction system</keyword>
<accession>A0A3A4NZU5</accession>
<dbReference type="PANTHER" id="PTHR42933">
    <property type="entry name" value="SLR6095 PROTEIN"/>
    <property type="match status" value="1"/>
</dbReference>
<dbReference type="PROSITE" id="PS50943">
    <property type="entry name" value="HTH_CROC1"/>
    <property type="match status" value="1"/>
</dbReference>
<dbReference type="AlphaFoldDB" id="A0A3A4NZU5"/>
<dbReference type="Pfam" id="PF01381">
    <property type="entry name" value="HTH_3"/>
    <property type="match status" value="1"/>
</dbReference>
<dbReference type="Pfam" id="PF12161">
    <property type="entry name" value="HsdM_N"/>
    <property type="match status" value="1"/>
</dbReference>
<dbReference type="Gene3D" id="3.40.50.150">
    <property type="entry name" value="Vaccinia Virus protein VP39"/>
    <property type="match status" value="1"/>
</dbReference>
<keyword evidence="3" id="KW-0489">Methyltransferase</keyword>
<proteinExistence type="inferred from homology"/>
<dbReference type="EC" id="2.1.1.72" evidence="2"/>
<evidence type="ECO:0000313" key="10">
    <source>
        <dbReference type="EMBL" id="RJP24482.1"/>
    </source>
</evidence>
<evidence type="ECO:0000256" key="1">
    <source>
        <dbReference type="ARBA" id="ARBA00006594"/>
    </source>
</evidence>
<evidence type="ECO:0000256" key="4">
    <source>
        <dbReference type="ARBA" id="ARBA00022679"/>
    </source>
</evidence>
<dbReference type="CDD" id="cd00093">
    <property type="entry name" value="HTH_XRE"/>
    <property type="match status" value="1"/>
</dbReference>
<feature type="domain" description="HTH cro/C1-type" evidence="9">
    <location>
        <begin position="11"/>
        <end position="63"/>
    </location>
</feature>
<comment type="similarity">
    <text evidence="1">Belongs to the N(4)/N(6)-methyltransferase family.</text>
</comment>
<dbReference type="Pfam" id="PF02384">
    <property type="entry name" value="N6_Mtase"/>
    <property type="match status" value="1"/>
</dbReference>
<dbReference type="InterPro" id="IPR051537">
    <property type="entry name" value="DNA_Adenine_Mtase"/>
</dbReference>
<dbReference type="InterPro" id="IPR003356">
    <property type="entry name" value="DNA_methylase_A-5"/>
</dbReference>